<reference evidence="2" key="1">
    <citation type="journal article" date="2021" name="Nat. Commun.">
        <title>Genetic determinants of endophytism in the Arabidopsis root mycobiome.</title>
        <authorList>
            <person name="Mesny F."/>
            <person name="Miyauchi S."/>
            <person name="Thiergart T."/>
            <person name="Pickel B."/>
            <person name="Atanasova L."/>
            <person name="Karlsson M."/>
            <person name="Huettel B."/>
            <person name="Barry K.W."/>
            <person name="Haridas S."/>
            <person name="Chen C."/>
            <person name="Bauer D."/>
            <person name="Andreopoulos W."/>
            <person name="Pangilinan J."/>
            <person name="LaButti K."/>
            <person name="Riley R."/>
            <person name="Lipzen A."/>
            <person name="Clum A."/>
            <person name="Drula E."/>
            <person name="Henrissat B."/>
            <person name="Kohler A."/>
            <person name="Grigoriev I.V."/>
            <person name="Martin F.M."/>
            <person name="Hacquard S."/>
        </authorList>
    </citation>
    <scope>NUCLEOTIDE SEQUENCE</scope>
    <source>
        <strain evidence="2">MPI-CAGE-AT-0016</strain>
    </source>
</reference>
<sequence>MRIYMFTVLLFAVLVMAKKKPKMPRKPYDPCAHLGPTTFVHHSKYQDNMKKYQEARDLYNKCRQYHDLPMIGIAETPHVQPKS</sequence>
<evidence type="ECO:0000256" key="1">
    <source>
        <dbReference type="SAM" id="SignalP"/>
    </source>
</evidence>
<feature type="chain" id="PRO_5035447595" evidence="1">
    <location>
        <begin position="18"/>
        <end position="83"/>
    </location>
</feature>
<accession>A0A8K0TP69</accession>
<comment type="caution">
    <text evidence="2">The sequence shown here is derived from an EMBL/GenBank/DDBJ whole genome shotgun (WGS) entry which is preliminary data.</text>
</comment>
<evidence type="ECO:0000313" key="2">
    <source>
        <dbReference type="EMBL" id="KAH7375879.1"/>
    </source>
</evidence>
<organism evidence="2 3">
    <name type="scientific">Plectosphaerella cucumerina</name>
    <dbReference type="NCBI Taxonomy" id="40658"/>
    <lineage>
        <taxon>Eukaryota</taxon>
        <taxon>Fungi</taxon>
        <taxon>Dikarya</taxon>
        <taxon>Ascomycota</taxon>
        <taxon>Pezizomycotina</taxon>
        <taxon>Sordariomycetes</taxon>
        <taxon>Hypocreomycetidae</taxon>
        <taxon>Glomerellales</taxon>
        <taxon>Plectosphaerellaceae</taxon>
        <taxon>Plectosphaerella</taxon>
    </lineage>
</organism>
<dbReference type="Proteomes" id="UP000813385">
    <property type="component" value="Unassembled WGS sequence"/>
</dbReference>
<keyword evidence="1" id="KW-0732">Signal</keyword>
<keyword evidence="3" id="KW-1185">Reference proteome</keyword>
<evidence type="ECO:0000313" key="3">
    <source>
        <dbReference type="Proteomes" id="UP000813385"/>
    </source>
</evidence>
<dbReference type="EMBL" id="JAGPXD010000001">
    <property type="protein sequence ID" value="KAH7375879.1"/>
    <property type="molecule type" value="Genomic_DNA"/>
</dbReference>
<name>A0A8K0TP69_9PEZI</name>
<proteinExistence type="predicted"/>
<dbReference type="AlphaFoldDB" id="A0A8K0TP69"/>
<protein>
    <submittedName>
        <fullName evidence="2">Uncharacterized protein</fullName>
    </submittedName>
</protein>
<feature type="signal peptide" evidence="1">
    <location>
        <begin position="1"/>
        <end position="17"/>
    </location>
</feature>
<gene>
    <name evidence="2" type="ORF">B0T11DRAFT_345873</name>
</gene>